<dbReference type="GO" id="GO:0004842">
    <property type="term" value="F:ubiquitin-protein transferase activity"/>
    <property type="evidence" value="ECO:0007669"/>
    <property type="project" value="TreeGrafter"/>
</dbReference>
<dbReference type="EMBL" id="MU865553">
    <property type="protein sequence ID" value="KAK4221391.1"/>
    <property type="molecule type" value="Genomic_DNA"/>
</dbReference>
<feature type="compositionally biased region" description="Polar residues" evidence="4">
    <location>
        <begin position="1"/>
        <end position="15"/>
    </location>
</feature>
<accession>A0AAN7BD47</accession>
<feature type="region of interest" description="Disordered" evidence="4">
    <location>
        <begin position="1"/>
        <end position="50"/>
    </location>
</feature>
<dbReference type="PANTHER" id="PTHR24171:SF8">
    <property type="entry name" value="BRCA1-ASSOCIATED RING DOMAIN PROTEIN 1"/>
    <property type="match status" value="1"/>
</dbReference>
<evidence type="ECO:0000256" key="3">
    <source>
        <dbReference type="PROSITE-ProRule" id="PRU00023"/>
    </source>
</evidence>
<dbReference type="SUPFAM" id="SSF48403">
    <property type="entry name" value="Ankyrin repeat"/>
    <property type="match status" value="1"/>
</dbReference>
<dbReference type="SMART" id="SM00248">
    <property type="entry name" value="ANK"/>
    <property type="match status" value="5"/>
</dbReference>
<protein>
    <recommendedName>
        <fullName evidence="8">Ankyrin repeat protein</fullName>
    </recommendedName>
</protein>
<keyword evidence="5" id="KW-1133">Transmembrane helix</keyword>
<name>A0AAN7BD47_9PEZI</name>
<dbReference type="InterPro" id="IPR036770">
    <property type="entry name" value="Ankyrin_rpt-contain_sf"/>
</dbReference>
<keyword evidence="1" id="KW-0677">Repeat</keyword>
<organism evidence="6 7">
    <name type="scientific">Podospora fimiseda</name>
    <dbReference type="NCBI Taxonomy" id="252190"/>
    <lineage>
        <taxon>Eukaryota</taxon>
        <taxon>Fungi</taxon>
        <taxon>Dikarya</taxon>
        <taxon>Ascomycota</taxon>
        <taxon>Pezizomycotina</taxon>
        <taxon>Sordariomycetes</taxon>
        <taxon>Sordariomycetidae</taxon>
        <taxon>Sordariales</taxon>
        <taxon>Podosporaceae</taxon>
        <taxon>Podospora</taxon>
    </lineage>
</organism>
<keyword evidence="5" id="KW-0812">Transmembrane</keyword>
<dbReference type="GO" id="GO:0085020">
    <property type="term" value="P:protein K6-linked ubiquitination"/>
    <property type="evidence" value="ECO:0007669"/>
    <property type="project" value="TreeGrafter"/>
</dbReference>
<feature type="region of interest" description="Disordered" evidence="4">
    <location>
        <begin position="83"/>
        <end position="114"/>
    </location>
</feature>
<evidence type="ECO:0008006" key="8">
    <source>
        <dbReference type="Google" id="ProtNLM"/>
    </source>
</evidence>
<dbReference type="PROSITE" id="PS50088">
    <property type="entry name" value="ANK_REPEAT"/>
    <property type="match status" value="1"/>
</dbReference>
<keyword evidence="5" id="KW-0472">Membrane</keyword>
<feature type="transmembrane region" description="Helical" evidence="5">
    <location>
        <begin position="896"/>
        <end position="919"/>
    </location>
</feature>
<keyword evidence="7" id="KW-1185">Reference proteome</keyword>
<evidence type="ECO:0000256" key="4">
    <source>
        <dbReference type="SAM" id="MobiDB-lite"/>
    </source>
</evidence>
<feature type="region of interest" description="Disordered" evidence="4">
    <location>
        <begin position="129"/>
        <end position="173"/>
    </location>
</feature>
<dbReference type="PANTHER" id="PTHR24171">
    <property type="entry name" value="ANKYRIN REPEAT DOMAIN-CONTAINING PROTEIN 39-RELATED"/>
    <property type="match status" value="1"/>
</dbReference>
<evidence type="ECO:0000313" key="7">
    <source>
        <dbReference type="Proteomes" id="UP001301958"/>
    </source>
</evidence>
<feature type="compositionally biased region" description="Acidic residues" evidence="4">
    <location>
        <begin position="144"/>
        <end position="160"/>
    </location>
</feature>
<keyword evidence="2 3" id="KW-0040">ANK repeat</keyword>
<evidence type="ECO:0000256" key="2">
    <source>
        <dbReference type="ARBA" id="ARBA00023043"/>
    </source>
</evidence>
<dbReference type="AlphaFoldDB" id="A0AAN7BD47"/>
<dbReference type="PROSITE" id="PS50297">
    <property type="entry name" value="ANK_REP_REGION"/>
    <property type="match status" value="1"/>
</dbReference>
<feature type="repeat" description="ANK" evidence="3">
    <location>
        <begin position="322"/>
        <end position="354"/>
    </location>
</feature>
<gene>
    <name evidence="6" type="ORF">QBC38DRAFT_429213</name>
</gene>
<evidence type="ECO:0000256" key="5">
    <source>
        <dbReference type="SAM" id="Phobius"/>
    </source>
</evidence>
<dbReference type="Proteomes" id="UP001301958">
    <property type="component" value="Unassembled WGS sequence"/>
</dbReference>
<sequence>MRDSSSRSWMFQSSKGIRGPSDSRESSGSSSPALPPEVPPQGDEQTIKDTRFWRACYLGKTRAALRMLKDGANINTERPYFKQKRDVVTRDHRTNEQSETSSRDSDVTDLEHHDIEVRSVESYSPWLRHTRSERGDNGSNRDALEDDKDSALNSDDEDWDKDPQAGFESDPTRENLGKTSAIFVAIDERHFGLALRLLDQEGINHLFKWYRGLENISSTVLHQAVAERSESVVQKLLTHSNRHISNKARLEEVVHTALMRAVERDNFELIRIFLGTPSLEIARHAVSKSLLRAVQSCQPPRNVGTARLLLIHGADVNVQDGDGNTPLHLASQKADLGMIKLLLAWKANKSALNSEGQPPTAPIGRKDVKAVLESMIWEKKDERPPGWMNKTPSSKEQEASAEHSADITFCFYDDIDPFIWTQAMPVSDLLKCNQDNPTGGNKQKLAEIEQQFLKKAADSGTRIQGDKTWRWINLPNTNMTWVNDVVRALCNTYSARDKEQKYYTSRFVDNTRCARHESNNNAYIRFPHYQSEPIVGGNKPKTQRDEWGFVDWKPEIEFSRISLVVPFLDFESNLYPKRNRPEVKLRPSQVDLQLLEKAYPVFDGSDGLQLPQTLDQSYYGRLATQDLTDKDTDQVMYKWFEQLRRLQTGKESEEDTSPKILVVRQLWIWKLDERTLLTAIPRRWDSSYESKFPKESLSDTISRCLTQDAWKSPIILISQLIVQTLRFPDEFDQAGVSHHVLDIFESWIAKQEESEVSLYKRFRQFIEGNIATEKDQVAQANALSITQEVEIIYELKDTLAELFILKQLFITQLEKCKAWASTQGSGDCDIVQHCQIENFIEGVSRLKDNAERVLSSVVTLVQVKQAQSSLIESQLAGDQAEIANNEAKRSRKLNNYVLLFTVVTIVFTPLAFMVGLFALTIDDWPRNEEGEPSYSSSWITGRLFAGELISLFVTAGGFFLIRYVNGKVEEKSQVTTTGLRGGKVPHTPLFTKPLIFPPSLRGQDKIQDLENQLRGRKRAEAL</sequence>
<evidence type="ECO:0000256" key="1">
    <source>
        <dbReference type="ARBA" id="ARBA00022737"/>
    </source>
</evidence>
<evidence type="ECO:0000313" key="6">
    <source>
        <dbReference type="EMBL" id="KAK4221391.1"/>
    </source>
</evidence>
<feature type="transmembrane region" description="Helical" evidence="5">
    <location>
        <begin position="939"/>
        <end position="961"/>
    </location>
</feature>
<dbReference type="Gene3D" id="1.25.40.20">
    <property type="entry name" value="Ankyrin repeat-containing domain"/>
    <property type="match status" value="1"/>
</dbReference>
<dbReference type="Gene3D" id="1.20.58.340">
    <property type="entry name" value="Magnesium transport protein CorA, transmembrane region"/>
    <property type="match status" value="1"/>
</dbReference>
<comment type="caution">
    <text evidence="6">The sequence shown here is derived from an EMBL/GenBank/DDBJ whole genome shotgun (WGS) entry which is preliminary data.</text>
</comment>
<dbReference type="Pfam" id="PF13637">
    <property type="entry name" value="Ank_4"/>
    <property type="match status" value="1"/>
</dbReference>
<dbReference type="InterPro" id="IPR002110">
    <property type="entry name" value="Ankyrin_rpt"/>
</dbReference>
<proteinExistence type="predicted"/>
<reference evidence="6" key="1">
    <citation type="journal article" date="2023" name="Mol. Phylogenet. Evol.">
        <title>Genome-scale phylogeny and comparative genomics of the fungal order Sordariales.</title>
        <authorList>
            <person name="Hensen N."/>
            <person name="Bonometti L."/>
            <person name="Westerberg I."/>
            <person name="Brannstrom I.O."/>
            <person name="Guillou S."/>
            <person name="Cros-Aarteil S."/>
            <person name="Calhoun S."/>
            <person name="Haridas S."/>
            <person name="Kuo A."/>
            <person name="Mondo S."/>
            <person name="Pangilinan J."/>
            <person name="Riley R."/>
            <person name="LaButti K."/>
            <person name="Andreopoulos B."/>
            <person name="Lipzen A."/>
            <person name="Chen C."/>
            <person name="Yan M."/>
            <person name="Daum C."/>
            <person name="Ng V."/>
            <person name="Clum A."/>
            <person name="Steindorff A."/>
            <person name="Ohm R.A."/>
            <person name="Martin F."/>
            <person name="Silar P."/>
            <person name="Natvig D.O."/>
            <person name="Lalanne C."/>
            <person name="Gautier V."/>
            <person name="Ament-Velasquez S.L."/>
            <person name="Kruys A."/>
            <person name="Hutchinson M.I."/>
            <person name="Powell A.J."/>
            <person name="Barry K."/>
            <person name="Miller A.N."/>
            <person name="Grigoriev I.V."/>
            <person name="Debuchy R."/>
            <person name="Gladieux P."/>
            <person name="Hiltunen Thoren M."/>
            <person name="Johannesson H."/>
        </authorList>
    </citation>
    <scope>NUCLEOTIDE SEQUENCE</scope>
    <source>
        <strain evidence="6">CBS 990.96</strain>
    </source>
</reference>
<reference evidence="6" key="2">
    <citation type="submission" date="2023-05" db="EMBL/GenBank/DDBJ databases">
        <authorList>
            <consortium name="Lawrence Berkeley National Laboratory"/>
            <person name="Steindorff A."/>
            <person name="Hensen N."/>
            <person name="Bonometti L."/>
            <person name="Westerberg I."/>
            <person name="Brannstrom I.O."/>
            <person name="Guillou S."/>
            <person name="Cros-Aarteil S."/>
            <person name="Calhoun S."/>
            <person name="Haridas S."/>
            <person name="Kuo A."/>
            <person name="Mondo S."/>
            <person name="Pangilinan J."/>
            <person name="Riley R."/>
            <person name="Labutti K."/>
            <person name="Andreopoulos B."/>
            <person name="Lipzen A."/>
            <person name="Chen C."/>
            <person name="Yanf M."/>
            <person name="Daum C."/>
            <person name="Ng V."/>
            <person name="Clum A."/>
            <person name="Ohm R."/>
            <person name="Martin F."/>
            <person name="Silar P."/>
            <person name="Natvig D."/>
            <person name="Lalanne C."/>
            <person name="Gautier V."/>
            <person name="Ament-Velasquez S.L."/>
            <person name="Kruys A."/>
            <person name="Hutchinson M.I."/>
            <person name="Powell A.J."/>
            <person name="Barry K."/>
            <person name="Miller A.N."/>
            <person name="Grigoriev I.V."/>
            <person name="Debuchy R."/>
            <person name="Gladieux P."/>
            <person name="Thoren M.H."/>
            <person name="Johannesson H."/>
        </authorList>
    </citation>
    <scope>NUCLEOTIDE SEQUENCE</scope>
    <source>
        <strain evidence="6">CBS 990.96</strain>
    </source>
</reference>